<dbReference type="AlphaFoldDB" id="A0A8K0SR23"/>
<evidence type="ECO:0000256" key="1">
    <source>
        <dbReference type="SAM" id="MobiDB-lite"/>
    </source>
</evidence>
<gene>
    <name evidence="2" type="ORF">B0I35DRAFT_431276</name>
</gene>
<evidence type="ECO:0000313" key="2">
    <source>
        <dbReference type="EMBL" id="KAH7318082.1"/>
    </source>
</evidence>
<name>A0A8K0SR23_9HYPO</name>
<feature type="compositionally biased region" description="Acidic residues" evidence="1">
    <location>
        <begin position="168"/>
        <end position="186"/>
    </location>
</feature>
<sequence length="224" mass="25013">MWEVKVAPETSAALAADLTARCLLKTRYRDECRHSKIGIPWARSRAEKITKAMLESIGQPTPKFSLQPIMVDLLGLRDTAFICFDIFLEGCNIRTEIDQAFERPVHIITHRAKVFHVRRAERRIEARVADEYRRTAKLDKGPRPFFTDLQNPPIYDLGRRLEAPPPGEDPEEEELDRSVSEEDDNEAGGAEGSAVITQVAVDAKATGISNVEDGGDSDRGKGQV</sequence>
<keyword evidence="3" id="KW-1185">Reference proteome</keyword>
<reference evidence="2" key="1">
    <citation type="journal article" date="2021" name="Nat. Commun.">
        <title>Genetic determinants of endophytism in the Arabidopsis root mycobiome.</title>
        <authorList>
            <person name="Mesny F."/>
            <person name="Miyauchi S."/>
            <person name="Thiergart T."/>
            <person name="Pickel B."/>
            <person name="Atanasova L."/>
            <person name="Karlsson M."/>
            <person name="Huettel B."/>
            <person name="Barry K.W."/>
            <person name="Haridas S."/>
            <person name="Chen C."/>
            <person name="Bauer D."/>
            <person name="Andreopoulos W."/>
            <person name="Pangilinan J."/>
            <person name="LaButti K."/>
            <person name="Riley R."/>
            <person name="Lipzen A."/>
            <person name="Clum A."/>
            <person name="Drula E."/>
            <person name="Henrissat B."/>
            <person name="Kohler A."/>
            <person name="Grigoriev I.V."/>
            <person name="Martin F.M."/>
            <person name="Hacquard S."/>
        </authorList>
    </citation>
    <scope>NUCLEOTIDE SEQUENCE</scope>
    <source>
        <strain evidence="2">MPI-CAGE-CH-0235</strain>
    </source>
</reference>
<dbReference type="OrthoDB" id="5141842at2759"/>
<dbReference type="EMBL" id="JAGPNK010000007">
    <property type="protein sequence ID" value="KAH7318082.1"/>
    <property type="molecule type" value="Genomic_DNA"/>
</dbReference>
<accession>A0A8K0SR23</accession>
<dbReference type="Proteomes" id="UP000813444">
    <property type="component" value="Unassembled WGS sequence"/>
</dbReference>
<protein>
    <submittedName>
        <fullName evidence="2">Uncharacterized protein</fullName>
    </submittedName>
</protein>
<feature type="region of interest" description="Disordered" evidence="1">
    <location>
        <begin position="139"/>
        <end position="198"/>
    </location>
</feature>
<proteinExistence type="predicted"/>
<organism evidence="2 3">
    <name type="scientific">Stachybotrys elegans</name>
    <dbReference type="NCBI Taxonomy" id="80388"/>
    <lineage>
        <taxon>Eukaryota</taxon>
        <taxon>Fungi</taxon>
        <taxon>Dikarya</taxon>
        <taxon>Ascomycota</taxon>
        <taxon>Pezizomycotina</taxon>
        <taxon>Sordariomycetes</taxon>
        <taxon>Hypocreomycetidae</taxon>
        <taxon>Hypocreales</taxon>
        <taxon>Stachybotryaceae</taxon>
        <taxon>Stachybotrys</taxon>
    </lineage>
</organism>
<evidence type="ECO:0000313" key="3">
    <source>
        <dbReference type="Proteomes" id="UP000813444"/>
    </source>
</evidence>
<comment type="caution">
    <text evidence="2">The sequence shown here is derived from an EMBL/GenBank/DDBJ whole genome shotgun (WGS) entry which is preliminary data.</text>
</comment>